<dbReference type="SUPFAM" id="SSF56112">
    <property type="entry name" value="Protein kinase-like (PK-like)"/>
    <property type="match status" value="1"/>
</dbReference>
<accession>A0ABR4EZP6</accession>
<feature type="domain" description="CHK kinase-like" evidence="2">
    <location>
        <begin position="149"/>
        <end position="322"/>
    </location>
</feature>
<name>A0ABR4EZP6_9PEZI</name>
<evidence type="ECO:0000313" key="3">
    <source>
        <dbReference type="EMBL" id="KAL2287770.1"/>
    </source>
</evidence>
<dbReference type="SMART" id="SM00587">
    <property type="entry name" value="CHK"/>
    <property type="match status" value="1"/>
</dbReference>
<dbReference type="Proteomes" id="UP001600888">
    <property type="component" value="Unassembled WGS sequence"/>
</dbReference>
<protein>
    <recommendedName>
        <fullName evidence="2">CHK kinase-like domain-containing protein</fullName>
    </recommendedName>
</protein>
<dbReference type="PANTHER" id="PTHR11012">
    <property type="entry name" value="PROTEIN KINASE-LIKE DOMAIN-CONTAINING"/>
    <property type="match status" value="1"/>
</dbReference>
<organism evidence="3 4">
    <name type="scientific">Diaporthe vaccinii</name>
    <dbReference type="NCBI Taxonomy" id="105482"/>
    <lineage>
        <taxon>Eukaryota</taxon>
        <taxon>Fungi</taxon>
        <taxon>Dikarya</taxon>
        <taxon>Ascomycota</taxon>
        <taxon>Pezizomycotina</taxon>
        <taxon>Sordariomycetes</taxon>
        <taxon>Sordariomycetidae</taxon>
        <taxon>Diaporthales</taxon>
        <taxon>Diaporthaceae</taxon>
        <taxon>Diaporthe</taxon>
        <taxon>Diaporthe eres species complex</taxon>
    </lineage>
</organism>
<keyword evidence="4" id="KW-1185">Reference proteome</keyword>
<dbReference type="EMBL" id="JBAWTH010000018">
    <property type="protein sequence ID" value="KAL2287770.1"/>
    <property type="molecule type" value="Genomic_DNA"/>
</dbReference>
<evidence type="ECO:0000259" key="2">
    <source>
        <dbReference type="SMART" id="SM00587"/>
    </source>
</evidence>
<dbReference type="PANTHER" id="PTHR11012:SF30">
    <property type="entry name" value="PROTEIN KINASE-LIKE DOMAIN-CONTAINING"/>
    <property type="match status" value="1"/>
</dbReference>
<sequence>MSLQPSTATPSQAESKHKASSTMATDPVHEAAEIVESILPAKLEDITANWLTLVLGYQTRTVEVTKVVHGTASKIFVTVVYDDTSSTSRTEFLCIKGGFDPNIQALYSWIVNVYFREVEFFNRVAPKLSHISLPRSRWAGHNGVNQGIVIMDDLNAQGYQFGDPAKAWPVSRVLAGVEQLAALHAGTWNARAEDYPWLTAHYDQAILSLMETYEAVVLSDDRPSGIHDYLKDQKRMTAVLKKHWQSRNPKFQCMVHGDPHTGNTYLVQDQPRFLDWQIIHIGSAFHDVAYFMGGALSIEDRRAHEMEILDHYLEALGTFGGPAFSSSQKDVLDEYRKSFLAGIGWIMCPYVMQPKEQVQAMAVRYAMALDDHKTIELVESLTDVE</sequence>
<evidence type="ECO:0000313" key="4">
    <source>
        <dbReference type="Proteomes" id="UP001600888"/>
    </source>
</evidence>
<comment type="caution">
    <text evidence="3">The sequence shown here is derived from an EMBL/GenBank/DDBJ whole genome shotgun (WGS) entry which is preliminary data.</text>
</comment>
<dbReference type="Pfam" id="PF02958">
    <property type="entry name" value="EcKL"/>
    <property type="match status" value="1"/>
</dbReference>
<proteinExistence type="predicted"/>
<feature type="region of interest" description="Disordered" evidence="1">
    <location>
        <begin position="1"/>
        <end position="23"/>
    </location>
</feature>
<dbReference type="InterPro" id="IPR015897">
    <property type="entry name" value="CHK_kinase-like"/>
</dbReference>
<reference evidence="3 4" key="1">
    <citation type="submission" date="2024-03" db="EMBL/GenBank/DDBJ databases">
        <title>A high-quality draft genome sequence of Diaporthe vaccinii, a causative agent of upright dieback and viscid rot disease in cranberry plants.</title>
        <authorList>
            <person name="Sarrasin M."/>
            <person name="Lang B.F."/>
            <person name="Burger G."/>
        </authorList>
    </citation>
    <scope>NUCLEOTIDE SEQUENCE [LARGE SCALE GENOMIC DNA]</scope>
    <source>
        <strain evidence="3 4">IS7</strain>
    </source>
</reference>
<dbReference type="Gene3D" id="3.90.1200.10">
    <property type="match status" value="1"/>
</dbReference>
<gene>
    <name evidence="3" type="ORF">FJTKL_04604</name>
</gene>
<evidence type="ECO:0000256" key="1">
    <source>
        <dbReference type="SAM" id="MobiDB-lite"/>
    </source>
</evidence>
<feature type="compositionally biased region" description="Polar residues" evidence="1">
    <location>
        <begin position="1"/>
        <end position="13"/>
    </location>
</feature>
<dbReference type="InterPro" id="IPR004119">
    <property type="entry name" value="EcKL"/>
</dbReference>
<dbReference type="InterPro" id="IPR011009">
    <property type="entry name" value="Kinase-like_dom_sf"/>
</dbReference>